<accession>A0A0G4HJM8</accession>
<reference evidence="1" key="1">
    <citation type="submission" date="2014-11" db="EMBL/GenBank/DDBJ databases">
        <authorList>
            <person name="Otto D Thomas"/>
            <person name="Naeem Raeece"/>
        </authorList>
    </citation>
    <scope>NUCLEOTIDE SEQUENCE</scope>
</reference>
<dbReference type="VEuPathDB" id="CryptoDB:Cvel_7144"/>
<dbReference type="EMBL" id="CDMZ01002916">
    <property type="protein sequence ID" value="CEM44387.1"/>
    <property type="molecule type" value="Genomic_DNA"/>
</dbReference>
<sequence length="381" mass="40862">MKTTVVQVLVGAAMAIGPSAGAFDAGKFNLSGFDPSKLKLDLGGDFGFKGLFGDKGSSFKKQPVCADFFATADDCASAVRPGWIPVSHPEEIECVVSKKDKTCDPKVCCDPTCETVSREECVSALDNDFAIPLPNANTTACFANKDTHQCDTEVCCEVENEDGNILSIPPGVCEGDLFLKGLGIRIRDFVDATQPSIATGRGNVGVPDSVFKTLYSNNFLNNASFDNFPVSVVNTYIINADNTTTIQTDARRDGLQVLETFDITAMDNEVDVMIAGQVAPAYQTLNACELIVRTESESETITVTQALITQGPLTFDLLSGAESRPLVKTGEGSVVVKLYVPLLDQNADYTAILDFIIDGMPGQNERSRVDFQCGQCPLPPF</sequence>
<protein>
    <submittedName>
        <fullName evidence="1">Uncharacterized protein</fullName>
    </submittedName>
</protein>
<organism evidence="1">
    <name type="scientific">Chromera velia CCMP2878</name>
    <dbReference type="NCBI Taxonomy" id="1169474"/>
    <lineage>
        <taxon>Eukaryota</taxon>
        <taxon>Sar</taxon>
        <taxon>Alveolata</taxon>
        <taxon>Colpodellida</taxon>
        <taxon>Chromeraceae</taxon>
        <taxon>Chromera</taxon>
    </lineage>
</organism>
<gene>
    <name evidence="1" type="ORF">Cvel_7144</name>
</gene>
<evidence type="ECO:0000313" key="1">
    <source>
        <dbReference type="EMBL" id="CEM44387.1"/>
    </source>
</evidence>
<proteinExistence type="predicted"/>
<name>A0A0G4HJM8_9ALVE</name>
<dbReference type="AlphaFoldDB" id="A0A0G4HJM8"/>